<feature type="signal peptide" evidence="2">
    <location>
        <begin position="1"/>
        <end position="22"/>
    </location>
</feature>
<reference evidence="4" key="1">
    <citation type="submission" date="2018-11" db="EMBL/GenBank/DDBJ databases">
        <authorList>
            <person name="Alioto T."/>
            <person name="Alioto T."/>
        </authorList>
    </citation>
    <scope>NUCLEOTIDE SEQUENCE</scope>
</reference>
<keyword evidence="5" id="KW-1185">Reference proteome</keyword>
<dbReference type="InterPro" id="IPR013783">
    <property type="entry name" value="Ig-like_fold"/>
</dbReference>
<dbReference type="InterPro" id="IPR036179">
    <property type="entry name" value="Ig-like_dom_sf"/>
</dbReference>
<evidence type="ECO:0000313" key="5">
    <source>
        <dbReference type="Proteomes" id="UP000596742"/>
    </source>
</evidence>
<dbReference type="SMART" id="SM00409">
    <property type="entry name" value="IG"/>
    <property type="match status" value="1"/>
</dbReference>
<feature type="compositionally biased region" description="Polar residues" evidence="1">
    <location>
        <begin position="297"/>
        <end position="325"/>
    </location>
</feature>
<dbReference type="SMART" id="SM00408">
    <property type="entry name" value="IGc2"/>
    <property type="match status" value="1"/>
</dbReference>
<dbReference type="Gene3D" id="2.60.40.10">
    <property type="entry name" value="Immunoglobulins"/>
    <property type="match status" value="1"/>
</dbReference>
<protein>
    <recommendedName>
        <fullName evidence="3">Ig-like domain-containing protein</fullName>
    </recommendedName>
</protein>
<feature type="region of interest" description="Disordered" evidence="1">
    <location>
        <begin position="297"/>
        <end position="344"/>
    </location>
</feature>
<dbReference type="PROSITE" id="PS50835">
    <property type="entry name" value="IG_LIKE"/>
    <property type="match status" value="1"/>
</dbReference>
<evidence type="ECO:0000313" key="4">
    <source>
        <dbReference type="EMBL" id="VDI60191.1"/>
    </source>
</evidence>
<dbReference type="InterPro" id="IPR007110">
    <property type="entry name" value="Ig-like_dom"/>
</dbReference>
<evidence type="ECO:0000259" key="3">
    <source>
        <dbReference type="PROSITE" id="PS50835"/>
    </source>
</evidence>
<dbReference type="EMBL" id="UYJE01008020">
    <property type="protein sequence ID" value="VDI60191.1"/>
    <property type="molecule type" value="Genomic_DNA"/>
</dbReference>
<sequence length="556" mass="62638">MFPNFMRIFLLLTEIAVNVVRTFLQKEFQPEDLETFIEKNKTLIYHLHHNRRDGCCMCFDLPRQQIIRDLQFKMLFVSNGQNCKKFAKKCCHCQFKANPNIELKDIDLTLIISLLNNCLTLDPQKNRYLTVIRKSRNEISHCTHENDYDDCHFSTMWGDISTATEYLAKCISEEYSKEILDKIRQLKKRTLLPVEYTNAVLEILRWKGNNDENTTKIMKVIKRMKSKIGSRDKRIESMLCSIKRRLNAAERQQSTQNCDTVDKITMGKNKCTTGSPDVTISPAEQNVIHGNNLTREYTVTGNPSAASTNKRFSPNRGTQRSSNISGCDEKESGGSTQTTSQTVTCPQTADVDSNVCCSSNAVEISSGVPKVQILQSYYTKPCGDQVVIQCRIESVSCVTDVYWEKFSNNSSEKITRDENGYHGRTFTTTSPSLTIDHVTKNDAGTYICHATNASGKGTSKSATLILNGDLSSTQNPSLTVTNFQLSDAGSYVSCASNDFGTASCNRPSVLKFGGSGSDYDETYRVIDGMRLGEKKCRKTELLYSVQFTLHFEVRFP</sequence>
<feature type="compositionally biased region" description="Low complexity" evidence="1">
    <location>
        <begin position="333"/>
        <end position="344"/>
    </location>
</feature>
<dbReference type="InterPro" id="IPR003598">
    <property type="entry name" value="Ig_sub2"/>
</dbReference>
<gene>
    <name evidence="4" type="ORF">MGAL_10B021509</name>
</gene>
<keyword evidence="2" id="KW-0732">Signal</keyword>
<dbReference type="SUPFAM" id="SSF48726">
    <property type="entry name" value="Immunoglobulin"/>
    <property type="match status" value="1"/>
</dbReference>
<evidence type="ECO:0000256" key="1">
    <source>
        <dbReference type="SAM" id="MobiDB-lite"/>
    </source>
</evidence>
<dbReference type="Pfam" id="PF00047">
    <property type="entry name" value="ig"/>
    <property type="match status" value="1"/>
</dbReference>
<feature type="chain" id="PRO_5032652303" description="Ig-like domain-containing protein" evidence="2">
    <location>
        <begin position="23"/>
        <end position="556"/>
    </location>
</feature>
<organism evidence="4 5">
    <name type="scientific">Mytilus galloprovincialis</name>
    <name type="common">Mediterranean mussel</name>
    <dbReference type="NCBI Taxonomy" id="29158"/>
    <lineage>
        <taxon>Eukaryota</taxon>
        <taxon>Metazoa</taxon>
        <taxon>Spiralia</taxon>
        <taxon>Lophotrochozoa</taxon>
        <taxon>Mollusca</taxon>
        <taxon>Bivalvia</taxon>
        <taxon>Autobranchia</taxon>
        <taxon>Pteriomorphia</taxon>
        <taxon>Mytilida</taxon>
        <taxon>Mytiloidea</taxon>
        <taxon>Mytilidae</taxon>
        <taxon>Mytilinae</taxon>
        <taxon>Mytilus</taxon>
    </lineage>
</organism>
<comment type="caution">
    <text evidence="4">The sequence shown here is derived from an EMBL/GenBank/DDBJ whole genome shotgun (WGS) entry which is preliminary data.</text>
</comment>
<accession>A0A8B6G874</accession>
<dbReference type="AlphaFoldDB" id="A0A8B6G874"/>
<dbReference type="Proteomes" id="UP000596742">
    <property type="component" value="Unassembled WGS sequence"/>
</dbReference>
<dbReference type="OrthoDB" id="6155994at2759"/>
<dbReference type="InterPro" id="IPR003599">
    <property type="entry name" value="Ig_sub"/>
</dbReference>
<proteinExistence type="predicted"/>
<name>A0A8B6G874_MYTGA</name>
<dbReference type="InterPro" id="IPR013151">
    <property type="entry name" value="Immunoglobulin_dom"/>
</dbReference>
<feature type="domain" description="Ig-like" evidence="3">
    <location>
        <begin position="369"/>
        <end position="465"/>
    </location>
</feature>
<evidence type="ECO:0000256" key="2">
    <source>
        <dbReference type="SAM" id="SignalP"/>
    </source>
</evidence>